<evidence type="ECO:0000256" key="1">
    <source>
        <dbReference type="ARBA" id="ARBA00022737"/>
    </source>
</evidence>
<accession>A0A8B8ATN2</accession>
<keyword evidence="5" id="KW-1185">Reference proteome</keyword>
<keyword evidence="2" id="KW-0040">ANK repeat</keyword>
<dbReference type="InterPro" id="IPR036770">
    <property type="entry name" value="Ankyrin_rpt-contain_sf"/>
</dbReference>
<protein>
    <submittedName>
        <fullName evidence="6 7">Uncharacterized protein LOC111104674 isoform X1</fullName>
    </submittedName>
</protein>
<dbReference type="SUPFAM" id="SSF48403">
    <property type="entry name" value="Ankyrin repeat"/>
    <property type="match status" value="1"/>
</dbReference>
<dbReference type="Gene3D" id="1.25.40.20">
    <property type="entry name" value="Ankyrin repeat-containing domain"/>
    <property type="match status" value="1"/>
</dbReference>
<organism evidence="5 7">
    <name type="scientific">Crassostrea virginica</name>
    <name type="common">Eastern oyster</name>
    <dbReference type="NCBI Taxonomy" id="6565"/>
    <lineage>
        <taxon>Eukaryota</taxon>
        <taxon>Metazoa</taxon>
        <taxon>Spiralia</taxon>
        <taxon>Lophotrochozoa</taxon>
        <taxon>Mollusca</taxon>
        <taxon>Bivalvia</taxon>
        <taxon>Autobranchia</taxon>
        <taxon>Pteriomorphia</taxon>
        <taxon>Ostreida</taxon>
        <taxon>Ostreoidea</taxon>
        <taxon>Ostreidae</taxon>
        <taxon>Crassostrea</taxon>
    </lineage>
</organism>
<dbReference type="InterPro" id="IPR051070">
    <property type="entry name" value="NF-kappa-B_inhibitor"/>
</dbReference>
<keyword evidence="3" id="KW-0732">Signal</keyword>
<evidence type="ECO:0000259" key="4">
    <source>
        <dbReference type="Pfam" id="PF20720"/>
    </source>
</evidence>
<dbReference type="PANTHER" id="PTHR46680">
    <property type="entry name" value="NF-KAPPA-B INHIBITOR ALPHA"/>
    <property type="match status" value="1"/>
</dbReference>
<dbReference type="InterPro" id="IPR049050">
    <property type="entry name" value="nSTAND3"/>
</dbReference>
<evidence type="ECO:0000313" key="7">
    <source>
        <dbReference type="RefSeq" id="XP_022294451.1"/>
    </source>
</evidence>
<feature type="chain" id="PRO_5044665910" evidence="3">
    <location>
        <begin position="24"/>
        <end position="1068"/>
    </location>
</feature>
<dbReference type="GeneID" id="111104674"/>
<reference evidence="6 7" key="1">
    <citation type="submission" date="2025-04" db="UniProtKB">
        <authorList>
            <consortium name="RefSeq"/>
        </authorList>
    </citation>
    <scope>IDENTIFICATION</scope>
    <source>
        <tissue evidence="6 7">Whole sample</tissue>
    </source>
</reference>
<dbReference type="GO" id="GO:0051059">
    <property type="term" value="F:NF-kappaB binding"/>
    <property type="evidence" value="ECO:0007669"/>
    <property type="project" value="TreeGrafter"/>
</dbReference>
<dbReference type="PANTHER" id="PTHR46680:SF3">
    <property type="entry name" value="NF-KAPPA-B INHIBITOR CACTUS"/>
    <property type="match status" value="1"/>
</dbReference>
<dbReference type="GO" id="GO:0071356">
    <property type="term" value="P:cellular response to tumor necrosis factor"/>
    <property type="evidence" value="ECO:0007669"/>
    <property type="project" value="TreeGrafter"/>
</dbReference>
<dbReference type="KEGG" id="cvn:111104674"/>
<dbReference type="RefSeq" id="XP_022294450.1">
    <property type="nucleotide sequence ID" value="XM_022438742.1"/>
</dbReference>
<dbReference type="RefSeq" id="XP_022294451.1">
    <property type="nucleotide sequence ID" value="XM_022438743.1"/>
</dbReference>
<dbReference type="SUPFAM" id="SSF52540">
    <property type="entry name" value="P-loop containing nucleoside triphosphate hydrolases"/>
    <property type="match status" value="1"/>
</dbReference>
<dbReference type="OrthoDB" id="6152491at2759"/>
<dbReference type="InterPro" id="IPR027417">
    <property type="entry name" value="P-loop_NTPase"/>
</dbReference>
<feature type="signal peptide" evidence="3">
    <location>
        <begin position="1"/>
        <end position="23"/>
    </location>
</feature>
<dbReference type="Pfam" id="PF20720">
    <property type="entry name" value="nSTAND3"/>
    <property type="match status" value="1"/>
</dbReference>
<dbReference type="AlphaFoldDB" id="A0A8B8ATN2"/>
<evidence type="ECO:0000313" key="6">
    <source>
        <dbReference type="RefSeq" id="XP_022294450.1"/>
    </source>
</evidence>
<proteinExistence type="predicted"/>
<dbReference type="Proteomes" id="UP000694844">
    <property type="component" value="Chromosome 7"/>
</dbReference>
<evidence type="ECO:0000313" key="5">
    <source>
        <dbReference type="Proteomes" id="UP000694844"/>
    </source>
</evidence>
<evidence type="ECO:0000256" key="2">
    <source>
        <dbReference type="ARBA" id="ARBA00023043"/>
    </source>
</evidence>
<dbReference type="GO" id="GO:0005829">
    <property type="term" value="C:cytosol"/>
    <property type="evidence" value="ECO:0007669"/>
    <property type="project" value="TreeGrafter"/>
</dbReference>
<keyword evidence="1" id="KW-0677">Repeat</keyword>
<feature type="domain" description="Novel STAND NTPase 3" evidence="4">
    <location>
        <begin position="282"/>
        <end position="447"/>
    </location>
</feature>
<name>A0A8B8ATN2_CRAVI</name>
<sequence length="1068" mass="123409">MRLSRSVTLFVAFVLLQIHRNETENCPEVLIPKAVWMCPTSSEEYDRADRKKECLQTASKLNCSAPDKFKYHCVINSFQNETFEVCAHEKIIFGGYCTEYNEVGGLIQAQRTSKCSDSLNCAKIYRSTKSYNYQDCYNLVYNNRTTTSTTVQTDMYIAKSITKTHSNSDALKMDIFINQTTSVPTKNDQGRVYQNLVAVGILYEVKQTNNRRQRRAKEEEIESEQRISLLERDVAVGTTTEEETTTDVLSFAVQKRNEDLSKKNEVESNKYLTNYEVIDEYFVETSSYKRGKEVFEKYGIVIWTGPPGCGKTLAAIHLIFENKAKIPKLAFRKIRSFEELSYIQDDSKYDRETLIFIDNIFDSHSVKSYLPNWWEKLDKVHKTFFQIKESKVSLYSVRFVITARENVLERACSLMGAITPILNENHRIDAKGLLEDEKEEILIKQIDFAKERMNVSIPKMNKDLRARVKNSEGPIGFPLCVHLFVCSDKYQKSGEQFFTCPIEYIKRQINDEIECDKSNRTKSLLFVLFFHEWFTKRGNSKILDLNSDYHCEFFLDYISASLRTNFEPFDFKELLPEAQRLVGTFLKEESKSSFKFVHDSVYEAVGAWLCETYIIQTAKHFPLEIIQNEAYENLGENTQAQTVLASRLFDETLNQRISQVFASKCFQQECFCACFLKELKKNDDKTVIEFLTVTNESSSVNLSCMFWTSWNNLTYLTEELYNLVKDKYSKPTSEHRLYASLHKEKYVDLPDYHLYVSLYGKCCTRKEDLLVTVNGKLRDDFDEIKKRVLEFEDEEGNTTLHLILTSESTDRFTSVIVEKLLNDKMSLLNARNKSRTTPLMLAVCQTKKRTEVIKRLMECNPKLNFTDARNSNVFHYCLSSCNDDETCAKYLNIVLQGENAKKNLAKDDSKGNTPLCTAAMETRCSRILSIWTILEAANDQSINTINEDGFAPLHLSINSLNKSTSKFAELECCVRVILLLSFGASLEDNPDKNQATECKFDSLKDIFEKPKDEKNMIHILDSLLEKIEECKDITGPVQCFSTKIRKNLATQIRRAAHILKHRQLDMAE</sequence>
<gene>
    <name evidence="6 7" type="primary">LOC111104674</name>
</gene>
<evidence type="ECO:0000256" key="3">
    <source>
        <dbReference type="SAM" id="SignalP"/>
    </source>
</evidence>